<dbReference type="RefSeq" id="WP_133639874.1">
    <property type="nucleotide sequence ID" value="NZ_SNZV01000003.1"/>
</dbReference>
<comment type="caution">
    <text evidence="1">The sequence shown here is derived from an EMBL/GenBank/DDBJ whole genome shotgun (WGS) entry which is preliminary data.</text>
</comment>
<organism evidence="1 2">
    <name type="scientific">Sphingobacterium paludis</name>
    <dbReference type="NCBI Taxonomy" id="1476465"/>
    <lineage>
        <taxon>Bacteria</taxon>
        <taxon>Pseudomonadati</taxon>
        <taxon>Bacteroidota</taxon>
        <taxon>Sphingobacteriia</taxon>
        <taxon>Sphingobacteriales</taxon>
        <taxon>Sphingobacteriaceae</taxon>
        <taxon>Sphingobacterium</taxon>
    </lineage>
</organism>
<protein>
    <submittedName>
        <fullName evidence="1">Uncharacterized protein</fullName>
    </submittedName>
</protein>
<sequence>MRKFLNLFWKGEQNKTLNNCDEFKMNDQHASNLFGGYREAKPPIHELKDTTLDLMRVNDLLSDIGIKK</sequence>
<proteinExistence type="predicted"/>
<evidence type="ECO:0000313" key="2">
    <source>
        <dbReference type="Proteomes" id="UP000294752"/>
    </source>
</evidence>
<name>A0A4R7D1J9_9SPHI</name>
<evidence type="ECO:0000313" key="1">
    <source>
        <dbReference type="EMBL" id="TDS14849.1"/>
    </source>
</evidence>
<dbReference type="OrthoDB" id="677719at2"/>
<gene>
    <name evidence="1" type="ORF">B0I21_103349</name>
</gene>
<dbReference type="Proteomes" id="UP000294752">
    <property type="component" value="Unassembled WGS sequence"/>
</dbReference>
<dbReference type="AlphaFoldDB" id="A0A4R7D1J9"/>
<keyword evidence="2" id="KW-1185">Reference proteome</keyword>
<accession>A0A4R7D1J9</accession>
<reference evidence="1 2" key="1">
    <citation type="submission" date="2019-03" db="EMBL/GenBank/DDBJ databases">
        <title>Genomic Encyclopedia of Type Strains, Phase III (KMG-III): the genomes of soil and plant-associated and newly described type strains.</title>
        <authorList>
            <person name="Whitman W."/>
        </authorList>
    </citation>
    <scope>NUCLEOTIDE SEQUENCE [LARGE SCALE GENOMIC DNA]</scope>
    <source>
        <strain evidence="1 2">CGMCC 1.12801</strain>
    </source>
</reference>
<dbReference type="EMBL" id="SNZV01000003">
    <property type="protein sequence ID" value="TDS14849.1"/>
    <property type="molecule type" value="Genomic_DNA"/>
</dbReference>